<name>A0AC34GQ43_9BILA</name>
<dbReference type="WBParaSite" id="ES5_v2.g6716.t1">
    <property type="protein sequence ID" value="ES5_v2.g6716.t1"/>
    <property type="gene ID" value="ES5_v2.g6716"/>
</dbReference>
<evidence type="ECO:0000313" key="2">
    <source>
        <dbReference type="WBParaSite" id="ES5_v2.g6716.t1"/>
    </source>
</evidence>
<protein>
    <submittedName>
        <fullName evidence="2">Uncharacterized protein</fullName>
    </submittedName>
</protein>
<reference evidence="2" key="1">
    <citation type="submission" date="2022-11" db="UniProtKB">
        <authorList>
            <consortium name="WormBaseParasite"/>
        </authorList>
    </citation>
    <scope>IDENTIFICATION</scope>
</reference>
<accession>A0AC34GQ43</accession>
<sequence length="564" mass="64523">MDSTSTNSASRRSTRKRIARKHSYSPQPPPYRKKASDPPSDEGSLMRKKQRDQEEYERSQENIEVQQKKFKKTIKRESETAVFESENEDDSGTYDISSVSEVEDSDDRPPQLYSVNESKSDVFERESSMEVIMPSTMKSQGYKQAIAQSSSEDSFVERYNQKVQKEAAAAKLVQSTEKAQRNVSLYNESQDSHCIRARSLAVLKELNPELFNSALKKPLQDDDTLIVVIKLLERSSTPFTSDTVVSFLQDAENVSRKFIKDLPPSLQKPRICLEKAWEAVAVTYGLFGPTVVPLILHFIKQQNILETKYFNRPAALFAYTLIVVKYFHEHIMSLLSTQISVTHNWILDILEQPFLRSYITLVQWLKYFEPRLAQLFITDPSVETFKPITNFMDQFVYDPYSAFLTDLKNNPLISSNKVVILLRLQSLKDDKLSLVALLIRGLDNIGCEIRPYLSENGIIQQYESIKANNPKSFVFSSEVSLQQTHFSPSFGSICFSSKFTIQSLEPPKSGHPTKLHLSATNSDGKTLNEDTLVNNNITPACICRYYLEHITKFIESFIKEEKQK</sequence>
<evidence type="ECO:0000313" key="1">
    <source>
        <dbReference type="Proteomes" id="UP000887579"/>
    </source>
</evidence>
<proteinExistence type="predicted"/>
<dbReference type="Proteomes" id="UP000887579">
    <property type="component" value="Unplaced"/>
</dbReference>
<organism evidence="1 2">
    <name type="scientific">Panagrolaimus sp. ES5</name>
    <dbReference type="NCBI Taxonomy" id="591445"/>
    <lineage>
        <taxon>Eukaryota</taxon>
        <taxon>Metazoa</taxon>
        <taxon>Ecdysozoa</taxon>
        <taxon>Nematoda</taxon>
        <taxon>Chromadorea</taxon>
        <taxon>Rhabditida</taxon>
        <taxon>Tylenchina</taxon>
        <taxon>Panagrolaimomorpha</taxon>
        <taxon>Panagrolaimoidea</taxon>
        <taxon>Panagrolaimidae</taxon>
        <taxon>Panagrolaimus</taxon>
    </lineage>
</organism>